<dbReference type="InterPro" id="IPR006145">
    <property type="entry name" value="PsdUridine_synth_RsuA/RluA"/>
</dbReference>
<dbReference type="PROSITE" id="PS50889">
    <property type="entry name" value="S4"/>
    <property type="match status" value="1"/>
</dbReference>
<dbReference type="AlphaFoldDB" id="A0A833GXG7"/>
<dbReference type="Proteomes" id="UP000460298">
    <property type="component" value="Unassembled WGS sequence"/>
</dbReference>
<evidence type="ECO:0000259" key="4">
    <source>
        <dbReference type="SMART" id="SM00363"/>
    </source>
</evidence>
<name>A0A833GXG7_9LEPT</name>
<dbReference type="Gene3D" id="3.10.290.10">
    <property type="entry name" value="RNA-binding S4 domain"/>
    <property type="match status" value="1"/>
</dbReference>
<evidence type="ECO:0000256" key="2">
    <source>
        <dbReference type="ARBA" id="ARBA00023235"/>
    </source>
</evidence>
<dbReference type="GO" id="GO:0000455">
    <property type="term" value="P:enzyme-directed rRNA pseudouridine synthesis"/>
    <property type="evidence" value="ECO:0007669"/>
    <property type="project" value="UniProtKB-ARBA"/>
</dbReference>
<sequence length="383" mass="43521">MATSFHKELFALRPLVSIVFAGPGVFSWHNSQPVILLVQEMGDPNEKKSDSGVEEAEFRHVELVVDRFQAGRRMDLLLTARYPALSRSSWQQRINDGEVSLNEKPTRPSRVVREGEVIRFSYRMRPEPDVDRNIGIIYEDDDLLVIDKPGDLPIHASGGYRKNTLNEVLIELFRSRGQEDFVCRPAHRLDRETSGLIVYTKSTQMARKVTKAFLSGEVDKYYTVFVFGGFAEARSCEGWIGPDGGSTVRRKQRYHEGEPGPDDVRCRTDFTRIQEVTIDGRLISALKARLFTGRMHQIRATLCSLGYPVVGDRLYGPDETIYLRRLEDAETEADARTLLLKRTALHCTRLEFRHPRTGQRLVLESPLPDSLVTLLTPDASQDS</sequence>
<organism evidence="5 6">
    <name type="scientific">Leptonema illini</name>
    <dbReference type="NCBI Taxonomy" id="183"/>
    <lineage>
        <taxon>Bacteria</taxon>
        <taxon>Pseudomonadati</taxon>
        <taxon>Spirochaetota</taxon>
        <taxon>Spirochaetia</taxon>
        <taxon>Leptospirales</taxon>
        <taxon>Leptospiraceae</taxon>
        <taxon>Leptonema</taxon>
    </lineage>
</organism>
<keyword evidence="2" id="KW-0413">Isomerase</keyword>
<reference evidence="5 6" key="1">
    <citation type="submission" date="2019-10" db="EMBL/GenBank/DDBJ databases">
        <title>Extracellular Electron Transfer in a Candidatus Methanoperedens spp. Enrichment Culture.</title>
        <authorList>
            <person name="Berger S."/>
            <person name="Rangel Shaw D."/>
            <person name="Berben T."/>
            <person name="In 'T Zandt M."/>
            <person name="Frank J."/>
            <person name="Reimann J."/>
            <person name="Jetten M.S.M."/>
            <person name="Welte C.U."/>
        </authorList>
    </citation>
    <scope>NUCLEOTIDE SEQUENCE [LARGE SCALE GENOMIC DNA]</scope>
    <source>
        <strain evidence="5">SB12</strain>
    </source>
</reference>
<proteinExistence type="inferred from homology"/>
<dbReference type="GO" id="GO:0003723">
    <property type="term" value="F:RNA binding"/>
    <property type="evidence" value="ECO:0007669"/>
    <property type="project" value="UniProtKB-KW"/>
</dbReference>
<dbReference type="CDD" id="cd02869">
    <property type="entry name" value="PseudoU_synth_RluA_like"/>
    <property type="match status" value="1"/>
</dbReference>
<dbReference type="SUPFAM" id="SSF55120">
    <property type="entry name" value="Pseudouridine synthase"/>
    <property type="match status" value="1"/>
</dbReference>
<dbReference type="GO" id="GO:0120159">
    <property type="term" value="F:rRNA pseudouridine synthase activity"/>
    <property type="evidence" value="ECO:0007669"/>
    <property type="project" value="UniProtKB-ARBA"/>
</dbReference>
<dbReference type="SUPFAM" id="SSF55174">
    <property type="entry name" value="Alpha-L RNA-binding motif"/>
    <property type="match status" value="1"/>
</dbReference>
<dbReference type="PANTHER" id="PTHR21600:SF44">
    <property type="entry name" value="RIBOSOMAL LARGE SUBUNIT PSEUDOURIDINE SYNTHASE D"/>
    <property type="match status" value="1"/>
</dbReference>
<dbReference type="InterPro" id="IPR020103">
    <property type="entry name" value="PsdUridine_synth_cat_dom_sf"/>
</dbReference>
<dbReference type="Gene3D" id="3.30.2350.10">
    <property type="entry name" value="Pseudouridine synthase"/>
    <property type="match status" value="1"/>
</dbReference>
<comment type="similarity">
    <text evidence="1">Belongs to the pseudouridine synthase RluA family.</text>
</comment>
<evidence type="ECO:0000256" key="3">
    <source>
        <dbReference type="PROSITE-ProRule" id="PRU00182"/>
    </source>
</evidence>
<accession>A0A833GXG7</accession>
<evidence type="ECO:0000256" key="1">
    <source>
        <dbReference type="ARBA" id="ARBA00010876"/>
    </source>
</evidence>
<dbReference type="SMART" id="SM00363">
    <property type="entry name" value="S4"/>
    <property type="match status" value="1"/>
</dbReference>
<dbReference type="InterPro" id="IPR002942">
    <property type="entry name" value="S4_RNA-bd"/>
</dbReference>
<comment type="caution">
    <text evidence="5">The sequence shown here is derived from an EMBL/GenBank/DDBJ whole genome shotgun (WGS) entry which is preliminary data.</text>
</comment>
<evidence type="ECO:0000313" key="6">
    <source>
        <dbReference type="Proteomes" id="UP000460298"/>
    </source>
</evidence>
<dbReference type="Pfam" id="PF00849">
    <property type="entry name" value="PseudoU_synth_2"/>
    <property type="match status" value="1"/>
</dbReference>
<dbReference type="InterPro" id="IPR050188">
    <property type="entry name" value="RluA_PseudoU_synthase"/>
</dbReference>
<keyword evidence="3" id="KW-0694">RNA-binding</keyword>
<dbReference type="EMBL" id="WBUI01000035">
    <property type="protein sequence ID" value="KAB2929200.1"/>
    <property type="molecule type" value="Genomic_DNA"/>
</dbReference>
<feature type="domain" description="RNA-binding S4" evidence="4">
    <location>
        <begin position="72"/>
        <end position="129"/>
    </location>
</feature>
<gene>
    <name evidence="5" type="ORF">F9K24_20510</name>
</gene>
<dbReference type="InterPro" id="IPR036986">
    <property type="entry name" value="S4_RNA-bd_sf"/>
</dbReference>
<evidence type="ECO:0000313" key="5">
    <source>
        <dbReference type="EMBL" id="KAB2929200.1"/>
    </source>
</evidence>
<dbReference type="PANTHER" id="PTHR21600">
    <property type="entry name" value="MITOCHONDRIAL RNA PSEUDOURIDINE SYNTHASE"/>
    <property type="match status" value="1"/>
</dbReference>
<protein>
    <submittedName>
        <fullName evidence="5">RluA family pseudouridine synthase</fullName>
    </submittedName>
</protein>